<evidence type="ECO:0000256" key="1">
    <source>
        <dbReference type="ARBA" id="ARBA00012528"/>
    </source>
</evidence>
<name>A0A9X9WVV2_9PROT</name>
<dbReference type="PROSITE" id="PS50887">
    <property type="entry name" value="GGDEF"/>
    <property type="match status" value="1"/>
</dbReference>
<dbReference type="NCBIfam" id="TIGR00254">
    <property type="entry name" value="GGDEF"/>
    <property type="match status" value="1"/>
</dbReference>
<dbReference type="GO" id="GO:1902201">
    <property type="term" value="P:negative regulation of bacterial-type flagellum-dependent cell motility"/>
    <property type="evidence" value="ECO:0007669"/>
    <property type="project" value="TreeGrafter"/>
</dbReference>
<comment type="caution">
    <text evidence="5">The sequence shown here is derived from an EMBL/GenBank/DDBJ whole genome shotgun (WGS) entry which is preliminary data.</text>
</comment>
<dbReference type="InterPro" id="IPR043128">
    <property type="entry name" value="Rev_trsase/Diguanyl_cyclase"/>
</dbReference>
<dbReference type="SMART" id="SM00267">
    <property type="entry name" value="GGDEF"/>
    <property type="match status" value="1"/>
</dbReference>
<dbReference type="PANTHER" id="PTHR45138">
    <property type="entry name" value="REGULATORY COMPONENTS OF SENSORY TRANSDUCTION SYSTEM"/>
    <property type="match status" value="1"/>
</dbReference>
<feature type="transmembrane region" description="Helical" evidence="3">
    <location>
        <begin position="73"/>
        <end position="93"/>
    </location>
</feature>
<dbReference type="InterPro" id="IPR050469">
    <property type="entry name" value="Diguanylate_Cyclase"/>
</dbReference>
<feature type="transmembrane region" description="Helical" evidence="3">
    <location>
        <begin position="40"/>
        <end position="61"/>
    </location>
</feature>
<accession>A0A9X9WVV2</accession>
<dbReference type="SUPFAM" id="SSF55073">
    <property type="entry name" value="Nucleotide cyclase"/>
    <property type="match status" value="1"/>
</dbReference>
<keyword evidence="3" id="KW-0472">Membrane</keyword>
<dbReference type="GO" id="GO:0005886">
    <property type="term" value="C:plasma membrane"/>
    <property type="evidence" value="ECO:0007669"/>
    <property type="project" value="TreeGrafter"/>
</dbReference>
<dbReference type="GO" id="GO:0043709">
    <property type="term" value="P:cell adhesion involved in single-species biofilm formation"/>
    <property type="evidence" value="ECO:0007669"/>
    <property type="project" value="TreeGrafter"/>
</dbReference>
<evidence type="ECO:0000313" key="6">
    <source>
        <dbReference type="Proteomes" id="UP001138751"/>
    </source>
</evidence>
<dbReference type="PANTHER" id="PTHR45138:SF9">
    <property type="entry name" value="DIGUANYLATE CYCLASE DGCM-RELATED"/>
    <property type="match status" value="1"/>
</dbReference>
<dbReference type="InterPro" id="IPR029787">
    <property type="entry name" value="Nucleotide_cyclase"/>
</dbReference>
<feature type="transmembrane region" description="Helical" evidence="3">
    <location>
        <begin position="6"/>
        <end position="28"/>
    </location>
</feature>
<gene>
    <name evidence="5" type="ORF">GXW76_08865</name>
</gene>
<dbReference type="RefSeq" id="WP_211861658.1">
    <property type="nucleotide sequence ID" value="NZ_JAAEDM010000017.1"/>
</dbReference>
<evidence type="ECO:0000256" key="3">
    <source>
        <dbReference type="SAM" id="Phobius"/>
    </source>
</evidence>
<evidence type="ECO:0000256" key="2">
    <source>
        <dbReference type="ARBA" id="ARBA00034247"/>
    </source>
</evidence>
<dbReference type="EC" id="2.7.7.65" evidence="1"/>
<feature type="domain" description="GGDEF" evidence="4">
    <location>
        <begin position="137"/>
        <end position="270"/>
    </location>
</feature>
<dbReference type="Gene3D" id="3.30.70.270">
    <property type="match status" value="1"/>
</dbReference>
<dbReference type="AlphaFoldDB" id="A0A9X9WVV2"/>
<dbReference type="GO" id="GO:0052621">
    <property type="term" value="F:diguanylate cyclase activity"/>
    <property type="evidence" value="ECO:0007669"/>
    <property type="project" value="UniProtKB-EC"/>
</dbReference>
<keyword evidence="3" id="KW-1133">Transmembrane helix</keyword>
<evidence type="ECO:0000259" key="4">
    <source>
        <dbReference type="PROSITE" id="PS50887"/>
    </source>
</evidence>
<dbReference type="EMBL" id="JAAEDM010000017">
    <property type="protein sequence ID" value="MBR0671281.1"/>
    <property type="molecule type" value="Genomic_DNA"/>
</dbReference>
<organism evidence="5 6">
    <name type="scientific">Neoroseomonas soli</name>
    <dbReference type="NCBI Taxonomy" id="1081025"/>
    <lineage>
        <taxon>Bacteria</taxon>
        <taxon>Pseudomonadati</taxon>
        <taxon>Pseudomonadota</taxon>
        <taxon>Alphaproteobacteria</taxon>
        <taxon>Acetobacterales</taxon>
        <taxon>Acetobacteraceae</taxon>
        <taxon>Neoroseomonas</taxon>
    </lineage>
</organism>
<dbReference type="InterPro" id="IPR000160">
    <property type="entry name" value="GGDEF_dom"/>
</dbReference>
<sequence>MSPGADLLVVLRIAVAAISLGAAAAGFHAGWQSRHAPRRFMFATLGAAACVVAAALATGGVFGAPAPAGLPGWLHLLPDVMLPVLLVAFLAGLRRQDAARRAATTSSPLNPGTGLPNRAALFGQVAPALARSRREDVPCSVIAAAVDGLAEIEEQRGPGAVAEVLRDFATAFRDATRAGDVAGHLRPQVLGALLPGAEAARTVGDRLREEISVRLPHPAMDGRRLTVSIGISLVGGGPASAALDEAFAASEAALVAARRAGGDQVMVAEPPPMRTAEPV</sequence>
<dbReference type="Pfam" id="PF00990">
    <property type="entry name" value="GGDEF"/>
    <property type="match status" value="1"/>
</dbReference>
<comment type="catalytic activity">
    <reaction evidence="2">
        <text>2 GTP = 3',3'-c-di-GMP + 2 diphosphate</text>
        <dbReference type="Rhea" id="RHEA:24898"/>
        <dbReference type="ChEBI" id="CHEBI:33019"/>
        <dbReference type="ChEBI" id="CHEBI:37565"/>
        <dbReference type="ChEBI" id="CHEBI:58805"/>
        <dbReference type="EC" id="2.7.7.65"/>
    </reaction>
</comment>
<protein>
    <recommendedName>
        <fullName evidence="1">diguanylate cyclase</fullName>
        <ecNumber evidence="1">2.7.7.65</ecNumber>
    </recommendedName>
</protein>
<keyword evidence="3" id="KW-0812">Transmembrane</keyword>
<reference evidence="5" key="2">
    <citation type="journal article" date="2021" name="Syst. Appl. Microbiol.">
        <title>Roseomonas hellenica sp. nov., isolated from roots of wild-growing Alkanna tinctoria.</title>
        <authorList>
            <person name="Rat A."/>
            <person name="Naranjo H.D."/>
            <person name="Lebbe L."/>
            <person name="Cnockaert M."/>
            <person name="Krigas N."/>
            <person name="Grigoriadou K."/>
            <person name="Maloupa E."/>
            <person name="Willems A."/>
        </authorList>
    </citation>
    <scope>NUCLEOTIDE SEQUENCE</scope>
    <source>
        <strain evidence="5">LMG 31231</strain>
    </source>
</reference>
<dbReference type="Proteomes" id="UP001138751">
    <property type="component" value="Unassembled WGS sequence"/>
</dbReference>
<reference evidence="5" key="1">
    <citation type="submission" date="2020-01" db="EMBL/GenBank/DDBJ databases">
        <authorList>
            <person name="Rat A."/>
        </authorList>
    </citation>
    <scope>NUCLEOTIDE SEQUENCE</scope>
    <source>
        <strain evidence="5">LMG 31231</strain>
    </source>
</reference>
<evidence type="ECO:0000313" key="5">
    <source>
        <dbReference type="EMBL" id="MBR0671281.1"/>
    </source>
</evidence>
<keyword evidence="6" id="KW-1185">Reference proteome</keyword>
<proteinExistence type="predicted"/>